<evidence type="ECO:0000313" key="1">
    <source>
        <dbReference type="EMBL" id="VDP59926.1"/>
    </source>
</evidence>
<evidence type="ECO:0000313" key="2">
    <source>
        <dbReference type="Proteomes" id="UP000050761"/>
    </source>
</evidence>
<name>A0A183GW33_HELPZ</name>
<reference evidence="1 2" key="1">
    <citation type="submission" date="2018-11" db="EMBL/GenBank/DDBJ databases">
        <authorList>
            <consortium name="Pathogen Informatics"/>
        </authorList>
    </citation>
    <scope>NUCLEOTIDE SEQUENCE [LARGE SCALE GENOMIC DNA]</scope>
</reference>
<gene>
    <name evidence="1" type="ORF">HPBE_LOCUS26902</name>
</gene>
<accession>A0A183GW33</accession>
<dbReference type="EMBL" id="UZAH01041225">
    <property type="protein sequence ID" value="VDP59926.1"/>
    <property type="molecule type" value="Genomic_DNA"/>
</dbReference>
<protein>
    <submittedName>
        <fullName evidence="3">Mitochondrial transcription termination factor family protein</fullName>
    </submittedName>
</protein>
<organism evidence="2 3">
    <name type="scientific">Heligmosomoides polygyrus</name>
    <name type="common">Parasitic roundworm</name>
    <dbReference type="NCBI Taxonomy" id="6339"/>
    <lineage>
        <taxon>Eukaryota</taxon>
        <taxon>Metazoa</taxon>
        <taxon>Ecdysozoa</taxon>
        <taxon>Nematoda</taxon>
        <taxon>Chromadorea</taxon>
        <taxon>Rhabditida</taxon>
        <taxon>Rhabditina</taxon>
        <taxon>Rhabditomorpha</taxon>
        <taxon>Strongyloidea</taxon>
        <taxon>Heligmosomidae</taxon>
        <taxon>Heligmosomoides</taxon>
    </lineage>
</organism>
<accession>A0A3P8IYP9</accession>
<proteinExistence type="predicted"/>
<reference evidence="3" key="2">
    <citation type="submission" date="2019-09" db="UniProtKB">
        <authorList>
            <consortium name="WormBaseParasite"/>
        </authorList>
    </citation>
    <scope>IDENTIFICATION</scope>
</reference>
<keyword evidence="2" id="KW-1185">Reference proteome</keyword>
<dbReference type="Proteomes" id="UP000050761">
    <property type="component" value="Unassembled WGS sequence"/>
</dbReference>
<sequence length="175" mass="20826">LVRLNSITNIRNSWRKKIGENWLTVTDRAFYTITPLARDEEALEIHLTMRIFSTETILLYKHSTFFTEKYEIFTRRAFFFQMKHLLVTQRSLRKACLEAGYDRNKMTADQVLAFLCQKTLPSTEFIDDFLYKNHYRSEENRQSCRDLLKETKRTCLSLAGCCAPLVRKWDPPVRK</sequence>
<evidence type="ECO:0000313" key="3">
    <source>
        <dbReference type="WBParaSite" id="HPBE_0002690301-mRNA-1"/>
    </source>
</evidence>
<dbReference type="WBParaSite" id="HPBE_0002690301-mRNA-1">
    <property type="protein sequence ID" value="HPBE_0002690301-mRNA-1"/>
    <property type="gene ID" value="HPBE_0002690301"/>
</dbReference>
<dbReference type="OrthoDB" id="5873508at2759"/>
<dbReference type="AlphaFoldDB" id="A0A183GW33"/>